<proteinExistence type="predicted"/>
<evidence type="ECO:0000313" key="1">
    <source>
        <dbReference type="EMBL" id="GJS70049.1"/>
    </source>
</evidence>
<dbReference type="EMBL" id="BQNB010009905">
    <property type="protein sequence ID" value="GJS70049.1"/>
    <property type="molecule type" value="Genomic_DNA"/>
</dbReference>
<evidence type="ECO:0000313" key="2">
    <source>
        <dbReference type="Proteomes" id="UP001151760"/>
    </source>
</evidence>
<sequence length="252" mass="28057">MPVEQGGVRVAREDDRGVTEGREDVREVFQQRRSGAKRKLSNVEGIIGEKVIACTSRQLKVLMKDCMTNVMLYRGIGRRSEAKDEFELDLRQSNLGIGFERFIIYPFLLRLVFPPWRGVTTTRASGTKNVSTTRHSLNRQAVLTSAAMKVNTVKPIMNRVRPTTVFHKTHSPFSKPFNKTTALRTNFSIQKVNTAKLNAVSVVGGKRESAVKPLAGLLAQVRTDSAKLVPLGKVSTVIETLKKIPPRVQSVT</sequence>
<protein>
    <submittedName>
        <fullName evidence="1">Uncharacterized protein</fullName>
    </submittedName>
</protein>
<organism evidence="1 2">
    <name type="scientific">Tanacetum coccineum</name>
    <dbReference type="NCBI Taxonomy" id="301880"/>
    <lineage>
        <taxon>Eukaryota</taxon>
        <taxon>Viridiplantae</taxon>
        <taxon>Streptophyta</taxon>
        <taxon>Embryophyta</taxon>
        <taxon>Tracheophyta</taxon>
        <taxon>Spermatophyta</taxon>
        <taxon>Magnoliopsida</taxon>
        <taxon>eudicotyledons</taxon>
        <taxon>Gunneridae</taxon>
        <taxon>Pentapetalae</taxon>
        <taxon>asterids</taxon>
        <taxon>campanulids</taxon>
        <taxon>Asterales</taxon>
        <taxon>Asteraceae</taxon>
        <taxon>Asteroideae</taxon>
        <taxon>Anthemideae</taxon>
        <taxon>Anthemidinae</taxon>
        <taxon>Tanacetum</taxon>
    </lineage>
</organism>
<reference evidence="1" key="1">
    <citation type="journal article" date="2022" name="Int. J. Mol. Sci.">
        <title>Draft Genome of Tanacetum Coccineum: Genomic Comparison of Closely Related Tanacetum-Family Plants.</title>
        <authorList>
            <person name="Yamashiro T."/>
            <person name="Shiraishi A."/>
            <person name="Nakayama K."/>
            <person name="Satake H."/>
        </authorList>
    </citation>
    <scope>NUCLEOTIDE SEQUENCE</scope>
</reference>
<accession>A0ABQ4XXH7</accession>
<name>A0ABQ4XXH7_9ASTR</name>
<keyword evidence="2" id="KW-1185">Reference proteome</keyword>
<gene>
    <name evidence="1" type="ORF">Tco_0702890</name>
</gene>
<dbReference type="Proteomes" id="UP001151760">
    <property type="component" value="Unassembled WGS sequence"/>
</dbReference>
<reference evidence="1" key="2">
    <citation type="submission" date="2022-01" db="EMBL/GenBank/DDBJ databases">
        <authorList>
            <person name="Yamashiro T."/>
            <person name="Shiraishi A."/>
            <person name="Satake H."/>
            <person name="Nakayama K."/>
        </authorList>
    </citation>
    <scope>NUCLEOTIDE SEQUENCE</scope>
</reference>
<comment type="caution">
    <text evidence="1">The sequence shown here is derived from an EMBL/GenBank/DDBJ whole genome shotgun (WGS) entry which is preliminary data.</text>
</comment>